<keyword evidence="1" id="KW-1133">Transmembrane helix</keyword>
<feature type="non-terminal residue" evidence="2">
    <location>
        <position position="110"/>
    </location>
</feature>
<proteinExistence type="predicted"/>
<evidence type="ECO:0000313" key="3">
    <source>
        <dbReference type="Proteomes" id="UP000694005"/>
    </source>
</evidence>
<name>A0A8D9CTJ4_BRACM</name>
<feature type="transmembrane region" description="Helical" evidence="1">
    <location>
        <begin position="19"/>
        <end position="38"/>
    </location>
</feature>
<reference evidence="2 3" key="1">
    <citation type="submission" date="2021-07" db="EMBL/GenBank/DDBJ databases">
        <authorList>
            <consortium name="Genoscope - CEA"/>
            <person name="William W."/>
        </authorList>
    </citation>
    <scope>NUCLEOTIDE SEQUENCE [LARGE SCALE GENOMIC DNA]</scope>
</reference>
<gene>
    <name evidence="2" type="ORF">BRAPAZ1V2_A09P34660.2</name>
</gene>
<keyword evidence="1" id="KW-0472">Membrane</keyword>
<protein>
    <submittedName>
        <fullName evidence="2">Uncharacterized protein</fullName>
    </submittedName>
</protein>
<dbReference type="EMBL" id="LS974625">
    <property type="protein sequence ID" value="CAG7862999.1"/>
    <property type="molecule type" value="Genomic_DNA"/>
</dbReference>
<dbReference type="Gramene" id="A09p34660.2_BraZ1">
    <property type="protein sequence ID" value="A09p34660.2_BraZ1.CDS"/>
    <property type="gene ID" value="A09g34660.2_BraZ1"/>
</dbReference>
<organism evidence="2 3">
    <name type="scientific">Brassica campestris</name>
    <name type="common">Field mustard</name>
    <dbReference type="NCBI Taxonomy" id="3711"/>
    <lineage>
        <taxon>Eukaryota</taxon>
        <taxon>Viridiplantae</taxon>
        <taxon>Streptophyta</taxon>
        <taxon>Embryophyta</taxon>
        <taxon>Tracheophyta</taxon>
        <taxon>Spermatophyta</taxon>
        <taxon>Magnoliopsida</taxon>
        <taxon>eudicotyledons</taxon>
        <taxon>Gunneridae</taxon>
        <taxon>Pentapetalae</taxon>
        <taxon>rosids</taxon>
        <taxon>malvids</taxon>
        <taxon>Brassicales</taxon>
        <taxon>Brassicaceae</taxon>
        <taxon>Brassiceae</taxon>
        <taxon>Brassica</taxon>
    </lineage>
</organism>
<sequence length="110" mass="11819">PCVSVCVPLCPSAHTGRPWLSISTHISTLVLGLSTLALPMDCLHTGRPWLSISIHISTLVFGLSTLALLLDCLGDFGPRGLSTQYTEDVHGCPPAHTGRPWLSMIVHQHT</sequence>
<feature type="transmembrane region" description="Helical" evidence="1">
    <location>
        <begin position="50"/>
        <end position="70"/>
    </location>
</feature>
<accession>A0A8D9CTJ4</accession>
<dbReference type="Proteomes" id="UP000694005">
    <property type="component" value="Chromosome A09"/>
</dbReference>
<evidence type="ECO:0000256" key="1">
    <source>
        <dbReference type="SAM" id="Phobius"/>
    </source>
</evidence>
<evidence type="ECO:0000313" key="2">
    <source>
        <dbReference type="EMBL" id="CAG7862999.1"/>
    </source>
</evidence>
<dbReference type="AlphaFoldDB" id="A0A8D9CTJ4"/>
<feature type="non-terminal residue" evidence="2">
    <location>
        <position position="1"/>
    </location>
</feature>
<keyword evidence="1" id="KW-0812">Transmembrane</keyword>